<sequence length="277" mass="31005">MSLMMGDSLRSYASLGRLNLKVPEFTDGLSREEETPVIQRKSSVRFLDQVTTINDDGETGDQTTGGEVTPLRDEAANHKCSFVVGDSYGYRGMEGGKKAPSQRELSADVASSLRTDRRDREARMEQNIEWIRDEIAKLKQQDQSLMRQFLQLRSVIYQLKGTVTTGQRPVAKLPRIAASVESFSRYESNAEGLDSTVNNDMFLAYEDGDDLCELDDQMALMEDPYLPEFRGRTVSLLNPGNLPRTRVDSGGFGYLKSRTMSFSVGTSARELDRAIVE</sequence>
<dbReference type="GeneID" id="119744590"/>
<name>A0A914BK90_PATMI</name>
<protein>
    <submittedName>
        <fullName evidence="2">Uncharacterized protein</fullName>
    </submittedName>
</protein>
<evidence type="ECO:0000256" key="1">
    <source>
        <dbReference type="SAM" id="MobiDB-lite"/>
    </source>
</evidence>
<dbReference type="Proteomes" id="UP000887568">
    <property type="component" value="Unplaced"/>
</dbReference>
<dbReference type="RefSeq" id="XP_038076524.1">
    <property type="nucleotide sequence ID" value="XM_038220596.1"/>
</dbReference>
<feature type="region of interest" description="Disordered" evidence="1">
    <location>
        <begin position="93"/>
        <end position="119"/>
    </location>
</feature>
<dbReference type="PANTHER" id="PTHR32289:SF1">
    <property type="entry name" value="PROTEIN FAM167A-LIKE"/>
    <property type="match status" value="1"/>
</dbReference>
<dbReference type="PANTHER" id="PTHR32289">
    <property type="entry name" value="PROTEIN FAM167A"/>
    <property type="match status" value="1"/>
</dbReference>
<organism evidence="2 3">
    <name type="scientific">Patiria miniata</name>
    <name type="common">Bat star</name>
    <name type="synonym">Asterina miniata</name>
    <dbReference type="NCBI Taxonomy" id="46514"/>
    <lineage>
        <taxon>Eukaryota</taxon>
        <taxon>Metazoa</taxon>
        <taxon>Echinodermata</taxon>
        <taxon>Eleutherozoa</taxon>
        <taxon>Asterozoa</taxon>
        <taxon>Asteroidea</taxon>
        <taxon>Valvatacea</taxon>
        <taxon>Valvatida</taxon>
        <taxon>Asterinidae</taxon>
        <taxon>Patiria</taxon>
    </lineage>
</organism>
<dbReference type="EnsemblMetazoa" id="XM_038220596.1">
    <property type="protein sequence ID" value="XP_038076524.1"/>
    <property type="gene ID" value="LOC119744590"/>
</dbReference>
<dbReference type="AlphaFoldDB" id="A0A914BK90"/>
<dbReference type="OrthoDB" id="5965452at2759"/>
<evidence type="ECO:0000313" key="3">
    <source>
        <dbReference type="Proteomes" id="UP000887568"/>
    </source>
</evidence>
<accession>A0A914BK90</accession>
<evidence type="ECO:0000313" key="2">
    <source>
        <dbReference type="EnsemblMetazoa" id="XP_038076524.1"/>
    </source>
</evidence>
<dbReference type="InterPro" id="IPR051771">
    <property type="entry name" value="FAM167_domain"/>
</dbReference>
<keyword evidence="3" id="KW-1185">Reference proteome</keyword>
<dbReference type="OMA" id="ANHKCSF"/>
<reference evidence="2" key="1">
    <citation type="submission" date="2022-11" db="UniProtKB">
        <authorList>
            <consortium name="EnsemblMetazoa"/>
        </authorList>
    </citation>
    <scope>IDENTIFICATION</scope>
</reference>
<proteinExistence type="predicted"/>